<dbReference type="Proteomes" id="UP000731465">
    <property type="component" value="Unassembled WGS sequence"/>
</dbReference>
<evidence type="ECO:0000313" key="3">
    <source>
        <dbReference type="Proteomes" id="UP000731465"/>
    </source>
</evidence>
<dbReference type="InterPro" id="IPR002826">
    <property type="entry name" value="MptE-like"/>
</dbReference>
<dbReference type="PANTHER" id="PTHR41786">
    <property type="entry name" value="MOTILITY ACCESSORY FACTOR MAF"/>
    <property type="match status" value="1"/>
</dbReference>
<name>A0ABS7DEZ8_9GAMM</name>
<evidence type="ECO:0000259" key="1">
    <source>
        <dbReference type="Pfam" id="PF01973"/>
    </source>
</evidence>
<keyword evidence="3" id="KW-1185">Reference proteome</keyword>
<dbReference type="Pfam" id="PF01973">
    <property type="entry name" value="MptE-like"/>
    <property type="match status" value="1"/>
</dbReference>
<dbReference type="EMBL" id="JAGFNY010000001">
    <property type="protein sequence ID" value="MBW7569435.1"/>
    <property type="molecule type" value="Genomic_DNA"/>
</dbReference>
<accession>A0ABS7DEZ8</accession>
<proteinExistence type="predicted"/>
<dbReference type="PANTHER" id="PTHR41786:SF1">
    <property type="entry name" value="6-HYDROXYMETHYLPTERIN DIPHOSPHOKINASE MPTE-LIKE DOMAIN-CONTAINING PROTEIN"/>
    <property type="match status" value="1"/>
</dbReference>
<reference evidence="2 3" key="1">
    <citation type="submission" date="2021-03" db="EMBL/GenBank/DDBJ databases">
        <title>Succinivibrio sp. nov. isolated from feces of cow.</title>
        <authorList>
            <person name="Choi J.-Y."/>
        </authorList>
    </citation>
    <scope>NUCLEOTIDE SEQUENCE [LARGE SCALE GENOMIC DNA]</scope>
    <source>
        <strain evidence="2 3">AGMB01872</strain>
    </source>
</reference>
<gene>
    <name evidence="2" type="ORF">J5V48_00795</name>
</gene>
<comment type="caution">
    <text evidence="2">The sequence shown here is derived from an EMBL/GenBank/DDBJ whole genome shotgun (WGS) entry which is preliminary data.</text>
</comment>
<organism evidence="2 3">
    <name type="scientific">Succinivibrio faecicola</name>
    <dbReference type="NCBI Taxonomy" id="2820300"/>
    <lineage>
        <taxon>Bacteria</taxon>
        <taxon>Pseudomonadati</taxon>
        <taxon>Pseudomonadota</taxon>
        <taxon>Gammaproteobacteria</taxon>
        <taxon>Aeromonadales</taxon>
        <taxon>Succinivibrionaceae</taxon>
        <taxon>Succinivibrio</taxon>
    </lineage>
</organism>
<feature type="domain" description="6-hydroxymethylpterin diphosphokinase MptE-like" evidence="1">
    <location>
        <begin position="193"/>
        <end position="357"/>
    </location>
</feature>
<sequence>MNNILDILKTKNPEFYNQLKKAFDEASYELRTDEGMQTTIIADNIQLTSHHDRMHCAEYRCRKLDLNEPISIYGMGLGDEIRYILEKNPKANINLFILNEALFYFLVQNIEDFTDLLATNVNLIIADDDTPYVKNSIIIPSEVYIDFKHNNKIKIKLANILDYDFASVNSTNRILRFSVNNLNMNKAAKIFDRIKPLNNDDINALKADEYIVLASGPSLKDNIEKIKELQSKGIKTVAVDTALACLNNYNIIPNIIVSHDPIVYVQFKNLILKNKDNFKNTFLICSAHSEQAFIEDYPGPIKYIFDDNDVKIVPEIDCELKNFIKFAGSVLLETTAILKRVSPKKIHLFGCDFAYKGNTTHAGNLYNEVSEKDTKKNYGSFIKILCNDGQYQNTLKSFALYRDYLEADIKSSPNTEYINYSKTGAIIKGAKLG</sequence>
<protein>
    <submittedName>
        <fullName evidence="2">Motility associated factor glycosyltransferase family protein</fullName>
    </submittedName>
</protein>
<dbReference type="RefSeq" id="WP_219935954.1">
    <property type="nucleotide sequence ID" value="NZ_JAGFNY010000001.1"/>
</dbReference>
<evidence type="ECO:0000313" key="2">
    <source>
        <dbReference type="EMBL" id="MBW7569435.1"/>
    </source>
</evidence>